<dbReference type="EMBL" id="AVOT02007494">
    <property type="protein sequence ID" value="MBW0484025.1"/>
    <property type="molecule type" value="Genomic_DNA"/>
</dbReference>
<dbReference type="AlphaFoldDB" id="A0A9Q3CJ51"/>
<name>A0A9Q3CJ51_9BASI</name>
<keyword evidence="2" id="KW-1185">Reference proteome</keyword>
<reference evidence="1" key="1">
    <citation type="submission" date="2021-03" db="EMBL/GenBank/DDBJ databases">
        <title>Draft genome sequence of rust myrtle Austropuccinia psidii MF-1, a brazilian biotype.</title>
        <authorList>
            <person name="Quecine M.C."/>
            <person name="Pachon D.M.R."/>
            <person name="Bonatelli M.L."/>
            <person name="Correr F.H."/>
            <person name="Franceschini L.M."/>
            <person name="Leite T.F."/>
            <person name="Margarido G.R.A."/>
            <person name="Almeida C.A."/>
            <person name="Ferrarezi J.A."/>
            <person name="Labate C.A."/>
        </authorList>
    </citation>
    <scope>NUCLEOTIDE SEQUENCE</scope>
    <source>
        <strain evidence="1">MF-1</strain>
    </source>
</reference>
<evidence type="ECO:0000313" key="1">
    <source>
        <dbReference type="EMBL" id="MBW0484025.1"/>
    </source>
</evidence>
<proteinExistence type="predicted"/>
<dbReference type="OrthoDB" id="3253623at2759"/>
<dbReference type="Pfam" id="PF02992">
    <property type="entry name" value="Transposase_21"/>
    <property type="match status" value="1"/>
</dbReference>
<comment type="caution">
    <text evidence="1">The sequence shown here is derived from an EMBL/GenBank/DDBJ whole genome shotgun (WGS) entry which is preliminary data.</text>
</comment>
<dbReference type="Proteomes" id="UP000765509">
    <property type="component" value="Unassembled WGS sequence"/>
</dbReference>
<accession>A0A9Q3CJ51</accession>
<dbReference type="InterPro" id="IPR004242">
    <property type="entry name" value="Transposase_21"/>
</dbReference>
<gene>
    <name evidence="1" type="ORF">O181_023740</name>
</gene>
<protein>
    <submittedName>
        <fullName evidence="1">Uncharacterized protein</fullName>
    </submittedName>
</protein>
<organism evidence="1 2">
    <name type="scientific">Austropuccinia psidii MF-1</name>
    <dbReference type="NCBI Taxonomy" id="1389203"/>
    <lineage>
        <taxon>Eukaryota</taxon>
        <taxon>Fungi</taxon>
        <taxon>Dikarya</taxon>
        <taxon>Basidiomycota</taxon>
        <taxon>Pucciniomycotina</taxon>
        <taxon>Pucciniomycetes</taxon>
        <taxon>Pucciniales</taxon>
        <taxon>Sphaerophragmiaceae</taxon>
        <taxon>Austropuccinia</taxon>
    </lineage>
</organism>
<sequence length="456" mass="51167">MTTRHYSSMRIGMCQHWSTKTHSSSEGDRHGVAFTPFQYEQHIKKLKSTIAPKYLPNIPTSASGSEFPKLLLDQIFPADYSQLTKSTLYTATGLNSTAQKPYSGSQTLPPQDLGMIISSILSLSYNIPCRASSILKPALNLLIKSSISSSGSPPTPAFHIPQNLSTIFEHLQLEPLIQNYICCPQCFFLNGLTGSVTTDQRHNDQNDHDPPCTQSLGKFIYSFETSTQKTTNMKQNFIPIKHFLYQPFKNWVSRFLQWAGIVEILHQHQQSLIPEGSSKWNIWDGMVCRRFPGTRNINNPPLTSISGALAFSIYVDWFNAHGKSTRMASIGPIMLICLDLPPSKRLRPENVYVVGIIPGPKDPTALQLNYLLMPLIKELKELWQGYHFSPTSTGPSGSFIRVAILTAIVDVVSMRKLTGFISHSGNHFCNFCTLHKAQIDEIGPQFHYTCSYQNHK</sequence>
<evidence type="ECO:0000313" key="2">
    <source>
        <dbReference type="Proteomes" id="UP000765509"/>
    </source>
</evidence>